<evidence type="ECO:0000313" key="2">
    <source>
        <dbReference type="Proteomes" id="UP000316330"/>
    </source>
</evidence>
<evidence type="ECO:0008006" key="3">
    <source>
        <dbReference type="Google" id="ProtNLM"/>
    </source>
</evidence>
<dbReference type="Proteomes" id="UP000316330">
    <property type="component" value="Unassembled WGS sequence"/>
</dbReference>
<organism evidence="1 2">
    <name type="scientific">Cohnella terricola</name>
    <dbReference type="NCBI Taxonomy" id="1289167"/>
    <lineage>
        <taxon>Bacteria</taxon>
        <taxon>Bacillati</taxon>
        <taxon>Bacillota</taxon>
        <taxon>Bacilli</taxon>
        <taxon>Bacillales</taxon>
        <taxon>Paenibacillaceae</taxon>
        <taxon>Cohnella</taxon>
    </lineage>
</organism>
<evidence type="ECO:0000313" key="1">
    <source>
        <dbReference type="EMBL" id="TVX98779.1"/>
    </source>
</evidence>
<name>A0A559JFW8_9BACL</name>
<dbReference type="EMBL" id="VNJJ01000008">
    <property type="protein sequence ID" value="TVX98779.1"/>
    <property type="molecule type" value="Genomic_DNA"/>
</dbReference>
<dbReference type="RefSeq" id="WP_144703785.1">
    <property type="nucleotide sequence ID" value="NZ_VNJJ01000008.1"/>
</dbReference>
<proteinExistence type="predicted"/>
<dbReference type="InterPro" id="IPR036390">
    <property type="entry name" value="WH_DNA-bd_sf"/>
</dbReference>
<protein>
    <recommendedName>
        <fullName evidence="3">DUF559 domain-containing protein</fullName>
    </recommendedName>
</protein>
<sequence length="186" mass="21322">MSASLGGIGNFDDLHPEYEIMDWRGRPYYADFAWRTPWRFVLLFEIKGFSKHVRDMDRAGYDNETNREVFLQGIGYRVISFSYDTIANKPDIGIMLLKLFISQFHPSETPAGIPNPIDKEIIRLAFALAGSIRPIDVSRSLRINYRTAKKALDNLTSNGWIRPLPKGQGERGVLYRLTDGAYKYLV</sequence>
<comment type="caution">
    <text evidence="1">The sequence shown here is derived from an EMBL/GenBank/DDBJ whole genome shotgun (WGS) entry which is preliminary data.</text>
</comment>
<keyword evidence="2" id="KW-1185">Reference proteome</keyword>
<dbReference type="OrthoDB" id="2677830at2"/>
<reference evidence="1 2" key="1">
    <citation type="submission" date="2019-07" db="EMBL/GenBank/DDBJ databases">
        <authorList>
            <person name="Kim J."/>
        </authorList>
    </citation>
    <scope>NUCLEOTIDE SEQUENCE [LARGE SCALE GENOMIC DNA]</scope>
    <source>
        <strain evidence="1 2">G13</strain>
    </source>
</reference>
<gene>
    <name evidence="1" type="ORF">FPZ45_15920</name>
</gene>
<dbReference type="AlphaFoldDB" id="A0A559JFW8"/>
<accession>A0A559JFW8</accession>
<dbReference type="SUPFAM" id="SSF46785">
    <property type="entry name" value="Winged helix' DNA-binding domain"/>
    <property type="match status" value="1"/>
</dbReference>